<proteinExistence type="inferred from homology"/>
<dbReference type="InterPro" id="IPR036915">
    <property type="entry name" value="Cyclin-like_sf"/>
</dbReference>
<sequence>MTVHLGLNGGYAAVSVADDRYPLFADASEQWYFTKEDLMNTPSQAGSDYSPPSGKTSYSPEEERSWRSRGCNFIHNVAKRLDVHQFVASTACVYFHRFYMRQSLGQYHAYEVASACVFLATKVEENKRSLKDVAFACAYVAVKGSAKEAAQTQDRWQRLIRRLEIIVLENCCFDLDITHPYSYLDTLAPEFGIPVFVAKSATAHVNDCLRSPLCLLYRPEIIAVAALYFAMGVHGYDFKGSLFDSCKVALPSGAGRETEACAMDMLEFYQRETEVEREALQRQHKLSPPFT</sequence>
<evidence type="ECO:0000313" key="4">
    <source>
        <dbReference type="EMBL" id="KAJ2673773.1"/>
    </source>
</evidence>
<dbReference type="GO" id="GO:0016538">
    <property type="term" value="F:cyclin-dependent protein serine/threonine kinase regulator activity"/>
    <property type="evidence" value="ECO:0007669"/>
    <property type="project" value="InterPro"/>
</dbReference>
<accession>A0A9W8G3V8</accession>
<dbReference type="OrthoDB" id="25002at2759"/>
<dbReference type="InterPro" id="IPR013763">
    <property type="entry name" value="Cyclin-like_dom"/>
</dbReference>
<gene>
    <name evidence="4" type="ORF">GGI25_004580</name>
</gene>
<dbReference type="AlphaFoldDB" id="A0A9W8G3V8"/>
<dbReference type="GO" id="GO:0006357">
    <property type="term" value="P:regulation of transcription by RNA polymerase II"/>
    <property type="evidence" value="ECO:0007669"/>
    <property type="project" value="InterPro"/>
</dbReference>
<dbReference type="EMBL" id="JANBTW010000064">
    <property type="protein sequence ID" value="KAJ2673773.1"/>
    <property type="molecule type" value="Genomic_DNA"/>
</dbReference>
<evidence type="ECO:0000256" key="1">
    <source>
        <dbReference type="RuleBase" id="RU000383"/>
    </source>
</evidence>
<feature type="domain" description="Cyclin-like" evidence="3">
    <location>
        <begin position="72"/>
        <end position="169"/>
    </location>
</feature>
<dbReference type="InterPro" id="IPR043198">
    <property type="entry name" value="Cyclin/Ssn8"/>
</dbReference>
<dbReference type="SUPFAM" id="SSF47954">
    <property type="entry name" value="Cyclin-like"/>
    <property type="match status" value="2"/>
</dbReference>
<comment type="similarity">
    <text evidence="1">Belongs to the cyclin family.</text>
</comment>
<dbReference type="Proteomes" id="UP001151518">
    <property type="component" value="Unassembled WGS sequence"/>
</dbReference>
<protein>
    <recommendedName>
        <fullName evidence="3">Cyclin-like domain-containing protein</fullName>
    </recommendedName>
</protein>
<dbReference type="Pfam" id="PF00134">
    <property type="entry name" value="Cyclin_N"/>
    <property type="match status" value="1"/>
</dbReference>
<evidence type="ECO:0000259" key="3">
    <source>
        <dbReference type="SMART" id="SM00385"/>
    </source>
</evidence>
<name>A0A9W8G3V8_9FUNG</name>
<comment type="caution">
    <text evidence="4">The sequence shown here is derived from an EMBL/GenBank/DDBJ whole genome shotgun (WGS) entry which is preliminary data.</text>
</comment>
<reference evidence="4" key="1">
    <citation type="submission" date="2022-07" db="EMBL/GenBank/DDBJ databases">
        <title>Phylogenomic reconstructions and comparative analyses of Kickxellomycotina fungi.</title>
        <authorList>
            <person name="Reynolds N.K."/>
            <person name="Stajich J.E."/>
            <person name="Barry K."/>
            <person name="Grigoriev I.V."/>
            <person name="Crous P."/>
            <person name="Smith M.E."/>
        </authorList>
    </citation>
    <scope>NUCLEOTIDE SEQUENCE</scope>
    <source>
        <strain evidence="4">NRRL 3115</strain>
    </source>
</reference>
<dbReference type="Gene3D" id="1.10.472.10">
    <property type="entry name" value="Cyclin-like"/>
    <property type="match status" value="2"/>
</dbReference>
<evidence type="ECO:0000256" key="2">
    <source>
        <dbReference type="SAM" id="MobiDB-lite"/>
    </source>
</evidence>
<dbReference type="CDD" id="cd20546">
    <property type="entry name" value="CYCLIN_SpCG1C_ScCTK2-like_rpt2"/>
    <property type="match status" value="1"/>
</dbReference>
<dbReference type="InterPro" id="IPR006671">
    <property type="entry name" value="Cyclin_N"/>
</dbReference>
<dbReference type="PANTHER" id="PTHR10026">
    <property type="entry name" value="CYCLIN"/>
    <property type="match status" value="1"/>
</dbReference>
<feature type="region of interest" description="Disordered" evidence="2">
    <location>
        <begin position="42"/>
        <end position="63"/>
    </location>
</feature>
<evidence type="ECO:0000313" key="5">
    <source>
        <dbReference type="Proteomes" id="UP001151518"/>
    </source>
</evidence>
<dbReference type="SMART" id="SM00385">
    <property type="entry name" value="CYCLIN"/>
    <property type="match status" value="1"/>
</dbReference>
<organism evidence="4 5">
    <name type="scientific">Coemansia spiralis</name>
    <dbReference type="NCBI Taxonomy" id="417178"/>
    <lineage>
        <taxon>Eukaryota</taxon>
        <taxon>Fungi</taxon>
        <taxon>Fungi incertae sedis</taxon>
        <taxon>Zoopagomycota</taxon>
        <taxon>Kickxellomycotina</taxon>
        <taxon>Kickxellomycetes</taxon>
        <taxon>Kickxellales</taxon>
        <taxon>Kickxellaceae</taxon>
        <taxon>Coemansia</taxon>
    </lineage>
</organism>
<keyword evidence="1" id="KW-0195">Cyclin</keyword>